<gene>
    <name evidence="1" type="ORF">D0Y65_040322</name>
</gene>
<proteinExistence type="predicted"/>
<protein>
    <submittedName>
        <fullName evidence="1">Uncharacterized protein</fullName>
    </submittedName>
</protein>
<evidence type="ECO:0000313" key="1">
    <source>
        <dbReference type="EMBL" id="RZB63683.1"/>
    </source>
</evidence>
<dbReference type="Gramene" id="XM_028346439.1">
    <property type="protein sequence ID" value="XP_028202240.1"/>
    <property type="gene ID" value="LOC114386435"/>
</dbReference>
<evidence type="ECO:0000313" key="2">
    <source>
        <dbReference type="Proteomes" id="UP000289340"/>
    </source>
</evidence>
<organism evidence="1 2">
    <name type="scientific">Glycine soja</name>
    <name type="common">Wild soybean</name>
    <dbReference type="NCBI Taxonomy" id="3848"/>
    <lineage>
        <taxon>Eukaryota</taxon>
        <taxon>Viridiplantae</taxon>
        <taxon>Streptophyta</taxon>
        <taxon>Embryophyta</taxon>
        <taxon>Tracheophyta</taxon>
        <taxon>Spermatophyta</taxon>
        <taxon>Magnoliopsida</taxon>
        <taxon>eudicotyledons</taxon>
        <taxon>Gunneridae</taxon>
        <taxon>Pentapetalae</taxon>
        <taxon>rosids</taxon>
        <taxon>fabids</taxon>
        <taxon>Fabales</taxon>
        <taxon>Fabaceae</taxon>
        <taxon>Papilionoideae</taxon>
        <taxon>50 kb inversion clade</taxon>
        <taxon>NPAAA clade</taxon>
        <taxon>indigoferoid/millettioid clade</taxon>
        <taxon>Phaseoleae</taxon>
        <taxon>Glycine</taxon>
        <taxon>Glycine subgen. Soja</taxon>
    </lineage>
</organism>
<keyword evidence="2" id="KW-1185">Reference proteome</keyword>
<reference evidence="1 2" key="1">
    <citation type="submission" date="2018-09" db="EMBL/GenBank/DDBJ databases">
        <title>A high-quality reference genome of wild soybean provides a powerful tool to mine soybean genomes.</title>
        <authorList>
            <person name="Xie M."/>
            <person name="Chung C.Y.L."/>
            <person name="Li M.-W."/>
            <person name="Wong F.-L."/>
            <person name="Chan T.-F."/>
            <person name="Lam H.-M."/>
        </authorList>
    </citation>
    <scope>NUCLEOTIDE SEQUENCE [LARGE SCALE GENOMIC DNA]</scope>
    <source>
        <strain evidence="2">cv. W05</strain>
        <tissue evidence="1">Hypocotyl of etiolated seedlings</tissue>
    </source>
</reference>
<dbReference type="EMBL" id="QZWG01000015">
    <property type="protein sequence ID" value="RZB63683.1"/>
    <property type="molecule type" value="Genomic_DNA"/>
</dbReference>
<dbReference type="AlphaFoldDB" id="A0A445GR78"/>
<comment type="caution">
    <text evidence="1">The sequence shown here is derived from an EMBL/GenBank/DDBJ whole genome shotgun (WGS) entry which is preliminary data.</text>
</comment>
<dbReference type="Proteomes" id="UP000289340">
    <property type="component" value="Chromosome 15"/>
</dbReference>
<accession>A0A445GR78</accession>
<sequence>MWLLFLHRWLSHTPSYGLYNQNMLEELVQSLFPSSTNIFCPITPFGPRHICKSMQRIWQRMIGKKQNPQKEAARELEQGVSLVKRKCKDHTGLRVEAQIVAKVYLALENNLKIILGIDDI</sequence>
<name>A0A445GR78_GLYSO</name>